<dbReference type="AlphaFoldDB" id="A0AAW0A6F7"/>
<accession>A0AAW0A6F7</accession>
<gene>
    <name evidence="1" type="ORF">R3P38DRAFT_3216205</name>
</gene>
<evidence type="ECO:0000313" key="2">
    <source>
        <dbReference type="Proteomes" id="UP001362999"/>
    </source>
</evidence>
<evidence type="ECO:0000313" key="1">
    <source>
        <dbReference type="EMBL" id="KAK7001855.1"/>
    </source>
</evidence>
<dbReference type="EMBL" id="JAWWNJ010000081">
    <property type="protein sequence ID" value="KAK7001855.1"/>
    <property type="molecule type" value="Genomic_DNA"/>
</dbReference>
<protein>
    <submittedName>
        <fullName evidence="1">CxC2 domain-containing protein</fullName>
    </submittedName>
</protein>
<proteinExistence type="predicted"/>
<name>A0AAW0A6F7_9AGAR</name>
<dbReference type="Proteomes" id="UP001362999">
    <property type="component" value="Unassembled WGS sequence"/>
</dbReference>
<keyword evidence="2" id="KW-1185">Reference proteome</keyword>
<sequence>MSWIWTQGGGPDADDEELVDAVRVEWSRAKARRDRWVEEVDLLREEMRRVLRFLAWRGMWWEERRTVTRAMSADVRVGLQAYAARQASLTRRLALRFRQNWNNSAAAAVRLALEEDERMAANMEDGIAPSGTAE</sequence>
<reference evidence="1 2" key="1">
    <citation type="journal article" date="2024" name="J Genomics">
        <title>Draft genome sequencing and assembly of Favolaschia claudopus CIRM-BRFM 2984 isolated from oak limbs.</title>
        <authorList>
            <person name="Navarro D."/>
            <person name="Drula E."/>
            <person name="Chaduli D."/>
            <person name="Cazenave R."/>
            <person name="Ahrendt S."/>
            <person name="Wang J."/>
            <person name="Lipzen A."/>
            <person name="Daum C."/>
            <person name="Barry K."/>
            <person name="Grigoriev I.V."/>
            <person name="Favel A."/>
            <person name="Rosso M.N."/>
            <person name="Martin F."/>
        </authorList>
    </citation>
    <scope>NUCLEOTIDE SEQUENCE [LARGE SCALE GENOMIC DNA]</scope>
    <source>
        <strain evidence="1 2">CIRM-BRFM 2984</strain>
    </source>
</reference>
<organism evidence="1 2">
    <name type="scientific">Favolaschia claudopus</name>
    <dbReference type="NCBI Taxonomy" id="2862362"/>
    <lineage>
        <taxon>Eukaryota</taxon>
        <taxon>Fungi</taxon>
        <taxon>Dikarya</taxon>
        <taxon>Basidiomycota</taxon>
        <taxon>Agaricomycotina</taxon>
        <taxon>Agaricomycetes</taxon>
        <taxon>Agaricomycetidae</taxon>
        <taxon>Agaricales</taxon>
        <taxon>Marasmiineae</taxon>
        <taxon>Mycenaceae</taxon>
        <taxon>Favolaschia</taxon>
    </lineage>
</organism>
<comment type="caution">
    <text evidence="1">The sequence shown here is derived from an EMBL/GenBank/DDBJ whole genome shotgun (WGS) entry which is preliminary data.</text>
</comment>